<feature type="binding site" evidence="5">
    <location>
        <position position="74"/>
    </location>
    <ligand>
        <name>S-adenosyl-L-methionine</name>
        <dbReference type="ChEBI" id="CHEBI:59789"/>
    </ligand>
</feature>
<proteinExistence type="inferred from homology"/>
<keyword evidence="1 5" id="KW-0489">Methyltransferase</keyword>
<dbReference type="GO" id="GO:0005737">
    <property type="term" value="C:cytoplasm"/>
    <property type="evidence" value="ECO:0007669"/>
    <property type="project" value="UniProtKB-SubCell"/>
</dbReference>
<feature type="binding site" evidence="5">
    <location>
        <begin position="125"/>
        <end position="130"/>
    </location>
    <ligand>
        <name>S-adenosyl-L-methionine</name>
        <dbReference type="ChEBI" id="CHEBI:59789"/>
    </ligand>
</feature>
<protein>
    <recommendedName>
        <fullName evidence="5">Ribosomal RNA large subunit methyltransferase H</fullName>
        <ecNumber evidence="5">2.1.1.177</ecNumber>
    </recommendedName>
    <alternativeName>
        <fullName evidence="5">23S rRNA (pseudouridine1915-N3)-methyltransferase</fullName>
    </alternativeName>
    <alternativeName>
        <fullName evidence="5">23S rRNA m3Psi1915 methyltransferase</fullName>
    </alternativeName>
    <alternativeName>
        <fullName evidence="5">rRNA (pseudouridine-N3-)-methyltransferase RlmH</fullName>
    </alternativeName>
</protein>
<dbReference type="AlphaFoldDB" id="C3JAN8"/>
<dbReference type="PANTHER" id="PTHR33603">
    <property type="entry name" value="METHYLTRANSFERASE"/>
    <property type="match status" value="1"/>
</dbReference>
<dbReference type="EMBL" id="ACNN01000020">
    <property type="protein sequence ID" value="EEN82747.1"/>
    <property type="molecule type" value="Genomic_DNA"/>
</dbReference>
<dbReference type="InterPro" id="IPR003742">
    <property type="entry name" value="RlmH-like"/>
</dbReference>
<comment type="similarity">
    <text evidence="4 5">Belongs to the RNA methyltransferase RlmH family.</text>
</comment>
<dbReference type="eggNOG" id="COG1576">
    <property type="taxonomic scope" value="Bacteria"/>
</dbReference>
<dbReference type="HAMAP" id="MF_00658">
    <property type="entry name" value="23SrRNA_methyltr_H"/>
    <property type="match status" value="1"/>
</dbReference>
<dbReference type="Gene3D" id="3.40.1280.10">
    <property type="match status" value="1"/>
</dbReference>
<gene>
    <name evidence="5" type="primary">rlmH</name>
    <name evidence="6" type="ORF">POREN0001_0275</name>
</gene>
<dbReference type="PANTHER" id="PTHR33603:SF1">
    <property type="entry name" value="RIBOSOMAL RNA LARGE SUBUNIT METHYLTRANSFERASE H"/>
    <property type="match status" value="1"/>
</dbReference>
<dbReference type="CDD" id="cd18081">
    <property type="entry name" value="RlmH-like"/>
    <property type="match status" value="1"/>
</dbReference>
<evidence type="ECO:0000313" key="6">
    <source>
        <dbReference type="EMBL" id="EEN82747.1"/>
    </source>
</evidence>
<keyword evidence="7" id="KW-1185">Reference proteome</keyword>
<comment type="caution">
    <text evidence="6">The sequence shown here is derived from an EMBL/GenBank/DDBJ whole genome shotgun (WGS) entry which is preliminary data.</text>
</comment>
<evidence type="ECO:0000256" key="4">
    <source>
        <dbReference type="ARBA" id="ARBA00038303"/>
    </source>
</evidence>
<dbReference type="SUPFAM" id="SSF75217">
    <property type="entry name" value="alpha/beta knot"/>
    <property type="match status" value="1"/>
</dbReference>
<accession>C3JAN8</accession>
<organism evidence="6 7">
    <name type="scientific">Porphyromonas endodontalis (strain ATCC 35406 / DSM 24491 / JCM 8526 / CCUG 16442 / BCRC 14492 / NCTC 13058 / HG 370)</name>
    <name type="common">Bacteroides endodontalis</name>
    <dbReference type="NCBI Taxonomy" id="553175"/>
    <lineage>
        <taxon>Bacteria</taxon>
        <taxon>Pseudomonadati</taxon>
        <taxon>Bacteroidota</taxon>
        <taxon>Bacteroidia</taxon>
        <taxon>Bacteroidales</taxon>
        <taxon>Porphyromonadaceae</taxon>
        <taxon>Porphyromonas</taxon>
    </lineage>
</organism>
<dbReference type="Pfam" id="PF02590">
    <property type="entry name" value="SPOUT_MTase"/>
    <property type="match status" value="1"/>
</dbReference>
<dbReference type="RefSeq" id="WP_004333658.1">
    <property type="nucleotide sequence ID" value="NZ_ACNN01000020.1"/>
</dbReference>
<evidence type="ECO:0000256" key="1">
    <source>
        <dbReference type="ARBA" id="ARBA00022603"/>
    </source>
</evidence>
<name>C3JAN8_POREA</name>
<evidence type="ECO:0000256" key="5">
    <source>
        <dbReference type="HAMAP-Rule" id="MF_00658"/>
    </source>
</evidence>
<dbReference type="PIRSF" id="PIRSF004505">
    <property type="entry name" value="MT_bac"/>
    <property type="match status" value="1"/>
</dbReference>
<evidence type="ECO:0000313" key="7">
    <source>
        <dbReference type="Proteomes" id="UP000004295"/>
    </source>
</evidence>
<dbReference type="EC" id="2.1.1.177" evidence="5"/>
<comment type="subunit">
    <text evidence="5">Homodimer.</text>
</comment>
<dbReference type="GO" id="GO:0070038">
    <property type="term" value="F:rRNA (pseudouridine-N3-)-methyltransferase activity"/>
    <property type="evidence" value="ECO:0007669"/>
    <property type="project" value="UniProtKB-UniRule"/>
</dbReference>
<evidence type="ECO:0000256" key="3">
    <source>
        <dbReference type="ARBA" id="ARBA00022691"/>
    </source>
</evidence>
<keyword evidence="3 5" id="KW-0949">S-adenosyl-L-methionine</keyword>
<reference evidence="6 7" key="1">
    <citation type="submission" date="2009-04" db="EMBL/GenBank/DDBJ databases">
        <authorList>
            <person name="Sebastian Y."/>
            <person name="Madupu R."/>
            <person name="Durkin A.S."/>
            <person name="Torralba M."/>
            <person name="Methe B."/>
            <person name="Sutton G.G."/>
            <person name="Strausberg R.L."/>
            <person name="Nelson K.E."/>
        </authorList>
    </citation>
    <scope>NUCLEOTIDE SEQUENCE [LARGE SCALE GENOMIC DNA]</scope>
    <source>
        <strain evidence="7">ATCC 35406 / BCRC 14492 / JCM 8526 / NCTC 13058 / HG 370</strain>
    </source>
</reference>
<dbReference type="InterPro" id="IPR029028">
    <property type="entry name" value="Alpha/beta_knot_MTases"/>
</dbReference>
<feature type="binding site" evidence="5">
    <location>
        <position position="106"/>
    </location>
    <ligand>
        <name>S-adenosyl-L-methionine</name>
        <dbReference type="ChEBI" id="CHEBI:59789"/>
    </ligand>
</feature>
<dbReference type="Proteomes" id="UP000004295">
    <property type="component" value="Unassembled WGS sequence"/>
</dbReference>
<keyword evidence="5" id="KW-0698">rRNA processing</keyword>
<dbReference type="GeneID" id="93365273"/>
<comment type="subcellular location">
    <subcellularLocation>
        <location evidence="5">Cytoplasm</location>
    </subcellularLocation>
</comment>
<dbReference type="STRING" id="553175.POREN0001_0275"/>
<sequence>MQVRLLIVGPTEDRLLTSLIEGYCGRISHYIPFEIEVIPNISGGQTRYDLARLKQLEGEQILRRIKPSDEVVLLDEKGKEPTSQELATLLEKKMLSGAKRWTWVVGGPFGFSQEVYNAIPQRLSLSRLTFTHNMIRLLAVEQLYRALTILNNEPYHHN</sequence>
<dbReference type="InterPro" id="IPR029026">
    <property type="entry name" value="tRNA_m1G_MTases_N"/>
</dbReference>
<keyword evidence="2 5" id="KW-0808">Transferase</keyword>
<comment type="function">
    <text evidence="5">Specifically methylates the pseudouridine at position 1915 (m3Psi1915) in 23S rRNA.</text>
</comment>
<comment type="catalytic activity">
    <reaction evidence="5">
        <text>pseudouridine(1915) in 23S rRNA + S-adenosyl-L-methionine = N(3)-methylpseudouridine(1915) in 23S rRNA + S-adenosyl-L-homocysteine + H(+)</text>
        <dbReference type="Rhea" id="RHEA:42752"/>
        <dbReference type="Rhea" id="RHEA-COMP:10221"/>
        <dbReference type="Rhea" id="RHEA-COMP:10222"/>
        <dbReference type="ChEBI" id="CHEBI:15378"/>
        <dbReference type="ChEBI" id="CHEBI:57856"/>
        <dbReference type="ChEBI" id="CHEBI:59789"/>
        <dbReference type="ChEBI" id="CHEBI:65314"/>
        <dbReference type="ChEBI" id="CHEBI:74486"/>
        <dbReference type="EC" id="2.1.1.177"/>
    </reaction>
</comment>
<evidence type="ECO:0000256" key="2">
    <source>
        <dbReference type="ARBA" id="ARBA00022679"/>
    </source>
</evidence>
<keyword evidence="5" id="KW-0963">Cytoplasm</keyword>